<organism evidence="1 2">
    <name type="scientific">Ustilago bromivora</name>
    <dbReference type="NCBI Taxonomy" id="307758"/>
    <lineage>
        <taxon>Eukaryota</taxon>
        <taxon>Fungi</taxon>
        <taxon>Dikarya</taxon>
        <taxon>Basidiomycota</taxon>
        <taxon>Ustilaginomycotina</taxon>
        <taxon>Ustilaginomycetes</taxon>
        <taxon>Ustilaginales</taxon>
        <taxon>Ustilaginaceae</taxon>
        <taxon>Ustilago</taxon>
    </lineage>
</organism>
<evidence type="ECO:0000313" key="1">
    <source>
        <dbReference type="EMBL" id="SAM62878.1"/>
    </source>
</evidence>
<dbReference type="AlphaFoldDB" id="A0A1K0FVU5"/>
<gene>
    <name evidence="1" type="ORF">UBRO_21033</name>
</gene>
<sequence>MVRYSDKQVILNDIVHTLEVSIPAEMEQNADRVLHSCSTDIDNLDDDVDPLPISQHLVCLYAFICKHRYTISHYNLLGHADKLINFLDRVQEILSVALYRLGCSGNGGGECDAALQCGCSVGSIVAYTNHTVTGLLELNNEVMQFASEEERKHAAAWVRNTTGCHRVCTEDPVQKESGNRHWVSTI</sequence>
<proteinExistence type="predicted"/>
<protein>
    <submittedName>
        <fullName evidence="1">Uncharacterized protein</fullName>
    </submittedName>
</protein>
<dbReference type="EMBL" id="LT558117">
    <property type="protein sequence ID" value="SAM62878.1"/>
    <property type="molecule type" value="Genomic_DNA"/>
</dbReference>
<name>A0A1K0FVU5_9BASI</name>
<dbReference type="Proteomes" id="UP000179920">
    <property type="component" value="Chromosome I"/>
</dbReference>
<evidence type="ECO:0000313" key="2">
    <source>
        <dbReference type="Proteomes" id="UP000179920"/>
    </source>
</evidence>
<accession>A0A1K0FVU5</accession>
<reference evidence="2" key="1">
    <citation type="submission" date="2016-04" db="EMBL/GenBank/DDBJ databases">
        <authorList>
            <person name="Guldener U."/>
            <person name="Guldener U."/>
        </authorList>
    </citation>
    <scope>NUCLEOTIDE SEQUENCE [LARGE SCALE GENOMIC DNA]</scope>
    <source>
        <strain evidence="2">UB2112</strain>
    </source>
</reference>